<reference evidence="5" key="1">
    <citation type="submission" date="2024-02" db="EMBL/GenBank/DDBJ databases">
        <authorList>
            <consortium name="ELIXIR-Norway"/>
            <consortium name="Elixir Norway"/>
        </authorList>
    </citation>
    <scope>NUCLEOTIDE SEQUENCE</scope>
</reference>
<evidence type="ECO:0000256" key="3">
    <source>
        <dbReference type="ARBA" id="ARBA00023180"/>
    </source>
</evidence>
<dbReference type="Pfam" id="PF04577">
    <property type="entry name" value="Glyco_transf_61"/>
    <property type="match status" value="1"/>
</dbReference>
<keyword evidence="1" id="KW-0328">Glycosyltransferase</keyword>
<dbReference type="InterPro" id="IPR007657">
    <property type="entry name" value="Glycosyltransferase_61"/>
</dbReference>
<organism evidence="5 6">
    <name type="scientific">Sphagnum troendelagicum</name>
    <dbReference type="NCBI Taxonomy" id="128251"/>
    <lineage>
        <taxon>Eukaryota</taxon>
        <taxon>Viridiplantae</taxon>
        <taxon>Streptophyta</taxon>
        <taxon>Embryophyta</taxon>
        <taxon>Bryophyta</taxon>
        <taxon>Sphagnophytina</taxon>
        <taxon>Sphagnopsida</taxon>
        <taxon>Sphagnales</taxon>
        <taxon>Sphagnaceae</taxon>
        <taxon>Sphagnum</taxon>
    </lineage>
</organism>
<evidence type="ECO:0000256" key="2">
    <source>
        <dbReference type="ARBA" id="ARBA00022679"/>
    </source>
</evidence>
<evidence type="ECO:0000313" key="5">
    <source>
        <dbReference type="EMBL" id="CAK9196269.1"/>
    </source>
</evidence>
<evidence type="ECO:0000259" key="4">
    <source>
        <dbReference type="Pfam" id="PF04577"/>
    </source>
</evidence>
<dbReference type="PANTHER" id="PTHR20961:SF140">
    <property type="entry name" value="GLYCOSYLTRANSFERASE"/>
    <property type="match status" value="1"/>
</dbReference>
<keyword evidence="6" id="KW-1185">Reference proteome</keyword>
<dbReference type="PANTHER" id="PTHR20961">
    <property type="entry name" value="GLYCOSYLTRANSFERASE"/>
    <property type="match status" value="1"/>
</dbReference>
<dbReference type="EMBL" id="OZ019903">
    <property type="protein sequence ID" value="CAK9196269.1"/>
    <property type="molecule type" value="Genomic_DNA"/>
</dbReference>
<feature type="domain" description="Glycosyltransferase 61 catalytic" evidence="4">
    <location>
        <begin position="243"/>
        <end position="382"/>
    </location>
</feature>
<evidence type="ECO:0000256" key="1">
    <source>
        <dbReference type="ARBA" id="ARBA00022676"/>
    </source>
</evidence>
<proteinExistence type="predicted"/>
<keyword evidence="3" id="KW-0325">Glycoprotein</keyword>
<dbReference type="InterPro" id="IPR049625">
    <property type="entry name" value="Glyco_transf_61_cat"/>
</dbReference>
<accession>A0ABP0THJ6</accession>
<evidence type="ECO:0000313" key="6">
    <source>
        <dbReference type="Proteomes" id="UP001497512"/>
    </source>
</evidence>
<keyword evidence="2" id="KW-0808">Transferase</keyword>
<name>A0ABP0THJ6_9BRYO</name>
<dbReference type="Proteomes" id="UP001497512">
    <property type="component" value="Chromosome 11"/>
</dbReference>
<gene>
    <name evidence="5" type="ORF">CSSPTR1EN2_LOCUS3389</name>
</gene>
<sequence>MGMFERARSSRKVLERSSTRTTRKVFRSHRFLLLVSFVFILTVPLLQWFLSFPPPLFNVKPSSSSSTCSDGQFNGYDVNKHSVCTDSCGKICFPRVHGMCVSRKQVTICEDQQPLSQEIVDAGGGLPDVLRLITHVPRARVPVKRGNCPGWDSRSHKPYTSPGDEGQKEQAKWVRGVHMVADVKLMPNGPNVGPNPHHEAEKLIPAILLSHLYGLENSTLHWFTSTDPSTISEWSLGLIKVFQQTLRVNFLNVPNDHEPQVCFEDAILFSGLTNAGYIPNVGANNWLRKRVLGYCNIPVLDASRPVKNVVALKRINSSRSIANMGEVLTVLERELMVVPKVMTSGSGHLCEQVKAVANADVVITPHGSHNINFLFARPYAIVLEAFPLLYYINWFGNYLHAANIHHYELHGTWPANKGGMPSRMRMYSLLYGWKRCFFVRKCMNYTKGQNVFIDIDDLEGLLEYLMTSCRVAVKNSSRCLSNAEQESGSWKNKDKLGYRSNHRVVPKWREQHAWALTQEVFPEKKQGAL</sequence>
<protein>
    <recommendedName>
        <fullName evidence="4">Glycosyltransferase 61 catalytic domain-containing protein</fullName>
    </recommendedName>
</protein>